<dbReference type="Proteomes" id="UP001347796">
    <property type="component" value="Unassembled WGS sequence"/>
</dbReference>
<gene>
    <name evidence="2" type="ORF">SNE40_017124</name>
</gene>
<feature type="compositionally biased region" description="Basic and acidic residues" evidence="1">
    <location>
        <begin position="17"/>
        <end position="30"/>
    </location>
</feature>
<sequence length="95" mass="10645">MSQIDSRPGRAKAGNRLTKDPEVWKERSDGSESENENSDAMSVDQQRRDATLAVGSTNDLDNLRGNLVTYDLSATKGPSVSNNRLIKQTDYWHYN</sequence>
<dbReference type="EMBL" id="JAZGQO010000011">
    <property type="protein sequence ID" value="KAK6173718.1"/>
    <property type="molecule type" value="Genomic_DNA"/>
</dbReference>
<accession>A0AAN8JEE0</accession>
<proteinExistence type="predicted"/>
<reference evidence="2 3" key="1">
    <citation type="submission" date="2024-01" db="EMBL/GenBank/DDBJ databases">
        <title>The genome of the rayed Mediterranean limpet Patella caerulea (Linnaeus, 1758).</title>
        <authorList>
            <person name="Anh-Thu Weber A."/>
            <person name="Halstead-Nussloch G."/>
        </authorList>
    </citation>
    <scope>NUCLEOTIDE SEQUENCE [LARGE SCALE GENOMIC DNA]</scope>
    <source>
        <strain evidence="2">AATW-2023a</strain>
        <tissue evidence="2">Whole specimen</tissue>
    </source>
</reference>
<comment type="caution">
    <text evidence="2">The sequence shown here is derived from an EMBL/GenBank/DDBJ whole genome shotgun (WGS) entry which is preliminary data.</text>
</comment>
<evidence type="ECO:0000313" key="2">
    <source>
        <dbReference type="EMBL" id="KAK6173718.1"/>
    </source>
</evidence>
<keyword evidence="3" id="KW-1185">Reference proteome</keyword>
<evidence type="ECO:0000313" key="3">
    <source>
        <dbReference type="Proteomes" id="UP001347796"/>
    </source>
</evidence>
<feature type="region of interest" description="Disordered" evidence="1">
    <location>
        <begin position="1"/>
        <end position="60"/>
    </location>
</feature>
<name>A0AAN8JEE0_PATCE</name>
<dbReference type="AlphaFoldDB" id="A0AAN8JEE0"/>
<protein>
    <submittedName>
        <fullName evidence="2">Uncharacterized protein</fullName>
    </submittedName>
</protein>
<organism evidence="2 3">
    <name type="scientific">Patella caerulea</name>
    <name type="common">Rayed Mediterranean limpet</name>
    <dbReference type="NCBI Taxonomy" id="87958"/>
    <lineage>
        <taxon>Eukaryota</taxon>
        <taxon>Metazoa</taxon>
        <taxon>Spiralia</taxon>
        <taxon>Lophotrochozoa</taxon>
        <taxon>Mollusca</taxon>
        <taxon>Gastropoda</taxon>
        <taxon>Patellogastropoda</taxon>
        <taxon>Patelloidea</taxon>
        <taxon>Patellidae</taxon>
        <taxon>Patella</taxon>
    </lineage>
</organism>
<evidence type="ECO:0000256" key="1">
    <source>
        <dbReference type="SAM" id="MobiDB-lite"/>
    </source>
</evidence>